<dbReference type="InterPro" id="IPR052390">
    <property type="entry name" value="tRNA_nt/polyA_polymerase"/>
</dbReference>
<evidence type="ECO:0000256" key="9">
    <source>
        <dbReference type="ARBA" id="ARBA00022884"/>
    </source>
</evidence>
<dbReference type="InterPro" id="IPR032828">
    <property type="entry name" value="PolyA_RNA-bd"/>
</dbReference>
<dbReference type="Gene3D" id="3.10.310.30">
    <property type="match status" value="1"/>
</dbReference>
<dbReference type="InterPro" id="IPR038763">
    <property type="entry name" value="DHH_sf"/>
</dbReference>
<dbReference type="InterPro" id="IPR043519">
    <property type="entry name" value="NT_sf"/>
</dbReference>
<feature type="domain" description="CBS" evidence="10">
    <location>
        <begin position="205"/>
        <end position="261"/>
    </location>
</feature>
<keyword evidence="8" id="KW-0460">Magnesium</keyword>
<dbReference type="SUPFAM" id="SSF81891">
    <property type="entry name" value="Poly A polymerase C-terminal region-like"/>
    <property type="match status" value="1"/>
</dbReference>
<dbReference type="SUPFAM" id="SSF54631">
    <property type="entry name" value="CBS-domain pair"/>
    <property type="match status" value="1"/>
</dbReference>
<evidence type="ECO:0000256" key="8">
    <source>
        <dbReference type="ARBA" id="ARBA00022842"/>
    </source>
</evidence>
<dbReference type="GO" id="GO:0000049">
    <property type="term" value="F:tRNA binding"/>
    <property type="evidence" value="ECO:0007669"/>
    <property type="project" value="UniProtKB-KW"/>
</dbReference>
<dbReference type="GO" id="GO:0008033">
    <property type="term" value="P:tRNA processing"/>
    <property type="evidence" value="ECO:0007669"/>
    <property type="project" value="UniProtKB-KW"/>
</dbReference>
<dbReference type="InterPro" id="IPR003156">
    <property type="entry name" value="DHHA1_dom"/>
</dbReference>
<dbReference type="Gene3D" id="3.30.460.10">
    <property type="entry name" value="Beta Polymerase, domain 2"/>
    <property type="match status" value="1"/>
</dbReference>
<dbReference type="Gene3D" id="3.10.580.10">
    <property type="entry name" value="CBS-domain"/>
    <property type="match status" value="1"/>
</dbReference>
<dbReference type="Gene3D" id="1.10.3090.10">
    <property type="entry name" value="cca-adding enzyme, domain 2"/>
    <property type="match status" value="1"/>
</dbReference>
<dbReference type="Gene3D" id="3.90.1640.10">
    <property type="entry name" value="inorganic pyrophosphatase (n-terminal core)"/>
    <property type="match status" value="1"/>
</dbReference>
<dbReference type="GO" id="GO:0046872">
    <property type="term" value="F:metal ion binding"/>
    <property type="evidence" value="ECO:0007669"/>
    <property type="project" value="UniProtKB-KW"/>
</dbReference>
<name>A0A3B1DUF2_9ZZZZ</name>
<dbReference type="SUPFAM" id="SSF81301">
    <property type="entry name" value="Nucleotidyltransferase"/>
    <property type="match status" value="1"/>
</dbReference>
<dbReference type="Pfam" id="PF00571">
    <property type="entry name" value="CBS"/>
    <property type="match status" value="2"/>
</dbReference>
<keyword evidence="7" id="KW-0547">Nucleotide-binding</keyword>
<dbReference type="SMART" id="SM00116">
    <property type="entry name" value="CBS"/>
    <property type="match status" value="2"/>
</dbReference>
<dbReference type="Pfam" id="PF01743">
    <property type="entry name" value="PolyA_pol"/>
    <property type="match status" value="1"/>
</dbReference>
<sequence length="767" mass="85326">AVIKKRGAANTVLKEVLKANGITLNKAESTLMALGIHEDTHSLLSVSTTPEDLSALSELVQLGADLNVVAENVQSRLNAEQLDVLNDLIRNIEWLNINGVDIALATATAEQFVEDLAYVVSRVMELENLSALIVLVHMDKLVCLIGRSRTKALDLSNVTQEFGGGGHANAASANIRDMTLVEVREKLLMVLDEKVEALSRVGDIMQYPVVTVGKEDSIETVEKTLTLFNLNTLPVVDNEIPVGLITRQIVEKAIHHNLGETHVEDLMIQEFSVTAPDVYFTAIAPVIIEEKQKLIPVVDGENGRLAGIVSRGDLLRVLQGGMRLEKSAAQPDRGGDRRDVKKIKSLMKERLDKKLMSLFATIAQIGDSSNLGIFVVGGFVRDLLLGTPNLDIDIVVEGDGIKFAKELAAELQGRVKSHAQFGTSVIILEDGFRIDVATARMEYYKHPAALPTVDKSSIKADLFRRDFTVNCLAIQLTGKDAFSLIDHFNGERDLKDRMIRVLHSLSFIEDPSRIFRAIRFEQRNRFKIGKQTEAFIKVAVKKRLVDQLSGTRLLNEILLIMKENQPVPCIRRMREFALLQFISPELHLDAGALDVLDRVAGVLSWAKIVPLAAPPERWFIYFLGFLSELDKPAFEQALERLKISLRLKKRLELDLETCAQARQRLTTVNELSPTEIYDVFSPLSPEGIIFLLSMLDDDRANKYASLFVTQYQSQAKLALTGDDLIQMGVSPGPVFQQVFKALRDARVNGQVNSKKDEISLVEKQFLQ</sequence>
<protein>
    <submittedName>
        <fullName evidence="11">tRNA nucleotidyltransferase, A-adding</fullName>
        <ecNumber evidence="11">2.7.7.72</ecNumber>
    </submittedName>
</protein>
<dbReference type="InterPro" id="IPR000644">
    <property type="entry name" value="CBS_dom"/>
</dbReference>
<dbReference type="Pfam" id="PF12627">
    <property type="entry name" value="PolyA_pol_RNAbd"/>
    <property type="match status" value="1"/>
</dbReference>
<dbReference type="PANTHER" id="PTHR47788">
    <property type="entry name" value="POLYA POLYMERASE"/>
    <property type="match status" value="1"/>
</dbReference>
<accession>A0A3B1DUF2</accession>
<keyword evidence="3 11" id="KW-0808">Transferase</keyword>
<gene>
    <name evidence="11" type="ORF">MNBD_NITROSPINAE05-1432</name>
</gene>
<feature type="domain" description="CBS" evidence="10">
    <location>
        <begin position="267"/>
        <end position="324"/>
    </location>
</feature>
<dbReference type="GO" id="GO:0000166">
    <property type="term" value="F:nucleotide binding"/>
    <property type="evidence" value="ECO:0007669"/>
    <property type="project" value="UniProtKB-KW"/>
</dbReference>
<dbReference type="SUPFAM" id="SSF64182">
    <property type="entry name" value="DHH phosphoesterases"/>
    <property type="match status" value="1"/>
</dbReference>
<organism evidence="11">
    <name type="scientific">hydrothermal vent metagenome</name>
    <dbReference type="NCBI Taxonomy" id="652676"/>
    <lineage>
        <taxon>unclassified sequences</taxon>
        <taxon>metagenomes</taxon>
        <taxon>ecological metagenomes</taxon>
    </lineage>
</organism>
<keyword evidence="2" id="KW-0820">tRNA-binding</keyword>
<dbReference type="EMBL" id="UOGG01000190">
    <property type="protein sequence ID" value="VAX32247.1"/>
    <property type="molecule type" value="Genomic_DNA"/>
</dbReference>
<dbReference type="AlphaFoldDB" id="A0A3B1DUF2"/>
<evidence type="ECO:0000256" key="2">
    <source>
        <dbReference type="ARBA" id="ARBA00022555"/>
    </source>
</evidence>
<dbReference type="EC" id="2.7.7.72" evidence="11"/>
<keyword evidence="9" id="KW-0694">RNA-binding</keyword>
<dbReference type="GO" id="GO:0004810">
    <property type="term" value="F:CCA tRNA nucleotidyltransferase activity"/>
    <property type="evidence" value="ECO:0007669"/>
    <property type="project" value="UniProtKB-EC"/>
</dbReference>
<evidence type="ECO:0000313" key="11">
    <source>
        <dbReference type="EMBL" id="VAX32247.1"/>
    </source>
</evidence>
<evidence type="ECO:0000256" key="4">
    <source>
        <dbReference type="ARBA" id="ARBA00022694"/>
    </source>
</evidence>
<keyword evidence="5 11" id="KW-0548">Nucleotidyltransferase</keyword>
<dbReference type="InterPro" id="IPR002646">
    <property type="entry name" value="PolA_pol_head_dom"/>
</dbReference>
<evidence type="ECO:0000256" key="7">
    <source>
        <dbReference type="ARBA" id="ARBA00022741"/>
    </source>
</evidence>
<dbReference type="PROSITE" id="PS51371">
    <property type="entry name" value="CBS"/>
    <property type="match status" value="2"/>
</dbReference>
<evidence type="ECO:0000256" key="1">
    <source>
        <dbReference type="ARBA" id="ARBA00001946"/>
    </source>
</evidence>
<dbReference type="PANTHER" id="PTHR47788:SF1">
    <property type="entry name" value="A-ADDING TRNA NUCLEOTIDYLTRANSFERASE"/>
    <property type="match status" value="1"/>
</dbReference>
<evidence type="ECO:0000256" key="5">
    <source>
        <dbReference type="ARBA" id="ARBA00022695"/>
    </source>
</evidence>
<evidence type="ECO:0000256" key="3">
    <source>
        <dbReference type="ARBA" id="ARBA00022679"/>
    </source>
</evidence>
<keyword evidence="4" id="KW-0819">tRNA processing</keyword>
<evidence type="ECO:0000256" key="6">
    <source>
        <dbReference type="ARBA" id="ARBA00022723"/>
    </source>
</evidence>
<dbReference type="InterPro" id="IPR046342">
    <property type="entry name" value="CBS_dom_sf"/>
</dbReference>
<proteinExistence type="predicted"/>
<feature type="non-terminal residue" evidence="11">
    <location>
        <position position="1"/>
    </location>
</feature>
<evidence type="ECO:0000259" key="10">
    <source>
        <dbReference type="PROSITE" id="PS51371"/>
    </source>
</evidence>
<keyword evidence="6" id="KW-0479">Metal-binding</keyword>
<reference evidence="11" key="1">
    <citation type="submission" date="2018-06" db="EMBL/GenBank/DDBJ databases">
        <authorList>
            <person name="Zhirakovskaya E."/>
        </authorList>
    </citation>
    <scope>NUCLEOTIDE SEQUENCE</scope>
</reference>
<comment type="cofactor">
    <cofactor evidence="1">
        <name>Mg(2+)</name>
        <dbReference type="ChEBI" id="CHEBI:18420"/>
    </cofactor>
</comment>
<dbReference type="Pfam" id="PF02272">
    <property type="entry name" value="DHHA1"/>
    <property type="match status" value="1"/>
</dbReference>
<dbReference type="CDD" id="cd05398">
    <property type="entry name" value="NT_ClassII-CCAase"/>
    <property type="match status" value="1"/>
</dbReference>